<evidence type="ECO:0000256" key="1">
    <source>
        <dbReference type="ARBA" id="ARBA00004141"/>
    </source>
</evidence>
<feature type="transmembrane region" description="Helical" evidence="6">
    <location>
        <begin position="40"/>
        <end position="57"/>
    </location>
</feature>
<feature type="transmembrane region" description="Helical" evidence="6">
    <location>
        <begin position="78"/>
        <end position="98"/>
    </location>
</feature>
<dbReference type="GO" id="GO:0015086">
    <property type="term" value="F:cadmium ion transmembrane transporter activity"/>
    <property type="evidence" value="ECO:0007669"/>
    <property type="project" value="TreeGrafter"/>
</dbReference>
<dbReference type="GO" id="GO:0015341">
    <property type="term" value="F:zinc efflux antiporter activity"/>
    <property type="evidence" value="ECO:0007669"/>
    <property type="project" value="TreeGrafter"/>
</dbReference>
<keyword evidence="2" id="KW-0813">Transport</keyword>
<dbReference type="InterPro" id="IPR036837">
    <property type="entry name" value="Cation_efflux_CTD_sf"/>
</dbReference>
<gene>
    <name evidence="9" type="ORF">AC477_02725</name>
</gene>
<comment type="caution">
    <text evidence="9">The sequence shown here is derived from an EMBL/GenBank/DDBJ whole genome shotgun (WGS) entry which is preliminary data.</text>
</comment>
<evidence type="ECO:0000259" key="8">
    <source>
        <dbReference type="Pfam" id="PF16916"/>
    </source>
</evidence>
<reference evidence="9 10" key="1">
    <citation type="submission" date="2015-06" db="EMBL/GenBank/DDBJ databases">
        <title>New insights into the roles of widespread benthic archaea in carbon and nitrogen cycling.</title>
        <authorList>
            <person name="Lazar C.S."/>
            <person name="Baker B.J."/>
            <person name="Seitz K.W."/>
            <person name="Hyde A.S."/>
            <person name="Dick G.J."/>
            <person name="Hinrichs K.-U."/>
            <person name="Teske A.P."/>
        </authorList>
    </citation>
    <scope>NUCLEOTIDE SEQUENCE [LARGE SCALE GENOMIC DNA]</scope>
    <source>
        <strain evidence="9">SG8-32-1</strain>
    </source>
</reference>
<dbReference type="Pfam" id="PF16916">
    <property type="entry name" value="ZT_dimer"/>
    <property type="match status" value="1"/>
</dbReference>
<evidence type="ECO:0000256" key="3">
    <source>
        <dbReference type="ARBA" id="ARBA00022692"/>
    </source>
</evidence>
<name>A0A0M0BVH1_9ARCH</name>
<dbReference type="GO" id="GO:0015093">
    <property type="term" value="F:ferrous iron transmembrane transporter activity"/>
    <property type="evidence" value="ECO:0007669"/>
    <property type="project" value="TreeGrafter"/>
</dbReference>
<dbReference type="PANTHER" id="PTHR43840:SF15">
    <property type="entry name" value="MITOCHONDRIAL METAL TRANSPORTER 1-RELATED"/>
    <property type="match status" value="1"/>
</dbReference>
<dbReference type="SUPFAM" id="SSF161111">
    <property type="entry name" value="Cation efflux protein transmembrane domain-like"/>
    <property type="match status" value="1"/>
</dbReference>
<proteinExistence type="predicted"/>
<feature type="domain" description="Cation efflux protein transmembrane" evidence="7">
    <location>
        <begin position="8"/>
        <end position="201"/>
    </location>
</feature>
<feature type="domain" description="Cation efflux protein cytoplasmic" evidence="8">
    <location>
        <begin position="206"/>
        <end position="281"/>
    </location>
</feature>
<evidence type="ECO:0000259" key="7">
    <source>
        <dbReference type="Pfam" id="PF01545"/>
    </source>
</evidence>
<evidence type="ECO:0000256" key="5">
    <source>
        <dbReference type="ARBA" id="ARBA00023136"/>
    </source>
</evidence>
<evidence type="ECO:0000313" key="10">
    <source>
        <dbReference type="Proteomes" id="UP000037237"/>
    </source>
</evidence>
<feature type="transmembrane region" description="Helical" evidence="6">
    <location>
        <begin position="7"/>
        <end position="28"/>
    </location>
</feature>
<dbReference type="GO" id="GO:0006882">
    <property type="term" value="P:intracellular zinc ion homeostasis"/>
    <property type="evidence" value="ECO:0007669"/>
    <property type="project" value="TreeGrafter"/>
</dbReference>
<evidence type="ECO:0000256" key="6">
    <source>
        <dbReference type="SAM" id="Phobius"/>
    </source>
</evidence>
<dbReference type="SUPFAM" id="SSF160240">
    <property type="entry name" value="Cation efflux protein cytoplasmic domain-like"/>
    <property type="match status" value="1"/>
</dbReference>
<dbReference type="Pfam" id="PF01545">
    <property type="entry name" value="Cation_efflux"/>
    <property type="match status" value="1"/>
</dbReference>
<dbReference type="InterPro" id="IPR027470">
    <property type="entry name" value="Cation_efflux_CTD"/>
</dbReference>
<organism evidence="9 10">
    <name type="scientific">miscellaneous Crenarchaeota group-1 archaeon SG8-32-1</name>
    <dbReference type="NCBI Taxonomy" id="1685124"/>
    <lineage>
        <taxon>Archaea</taxon>
        <taxon>Candidatus Bathyarchaeota</taxon>
        <taxon>MCG-1</taxon>
    </lineage>
</organism>
<dbReference type="EMBL" id="LFWU01000060">
    <property type="protein sequence ID" value="KON32612.1"/>
    <property type="molecule type" value="Genomic_DNA"/>
</dbReference>
<dbReference type="InterPro" id="IPR002524">
    <property type="entry name" value="Cation_efflux"/>
</dbReference>
<accession>A0A0M0BVH1</accession>
<feature type="transmembrane region" description="Helical" evidence="6">
    <location>
        <begin position="110"/>
        <end position="130"/>
    </location>
</feature>
<keyword evidence="4 6" id="KW-1133">Transmembrane helix</keyword>
<dbReference type="InterPro" id="IPR050291">
    <property type="entry name" value="CDF_Transporter"/>
</dbReference>
<dbReference type="GO" id="GO:0005886">
    <property type="term" value="C:plasma membrane"/>
    <property type="evidence" value="ECO:0007669"/>
    <property type="project" value="TreeGrafter"/>
</dbReference>
<comment type="subcellular location">
    <subcellularLocation>
        <location evidence="1">Membrane</location>
        <topology evidence="1">Multi-pass membrane protein</topology>
    </subcellularLocation>
</comment>
<evidence type="ECO:0000256" key="2">
    <source>
        <dbReference type="ARBA" id="ARBA00022448"/>
    </source>
</evidence>
<dbReference type="Gene3D" id="1.20.1510.10">
    <property type="entry name" value="Cation efflux protein transmembrane domain"/>
    <property type="match status" value="1"/>
</dbReference>
<keyword evidence="5 6" id="KW-0472">Membrane</keyword>
<protein>
    <submittedName>
        <fullName evidence="9">Uncharacterized protein</fullName>
    </submittedName>
</protein>
<dbReference type="PANTHER" id="PTHR43840">
    <property type="entry name" value="MITOCHONDRIAL METAL TRANSPORTER 1-RELATED"/>
    <property type="match status" value="1"/>
</dbReference>
<dbReference type="Gene3D" id="3.30.70.1350">
    <property type="entry name" value="Cation efflux protein, cytoplasmic domain"/>
    <property type="match status" value="1"/>
</dbReference>
<keyword evidence="3 6" id="KW-0812">Transmembrane</keyword>
<dbReference type="AlphaFoldDB" id="A0A0M0BVH1"/>
<dbReference type="InterPro" id="IPR058533">
    <property type="entry name" value="Cation_efflux_TM"/>
</dbReference>
<evidence type="ECO:0000313" key="9">
    <source>
        <dbReference type="EMBL" id="KON32612.1"/>
    </source>
</evidence>
<dbReference type="InterPro" id="IPR027469">
    <property type="entry name" value="Cation_efflux_TMD_sf"/>
</dbReference>
<dbReference type="Proteomes" id="UP000037237">
    <property type="component" value="Unassembled WGS sequence"/>
</dbReference>
<sequence length="284" mass="30957">MEKKQVAILAVLCGIAIFAIKLLAYMISNSVALLSDALESIVNIAASGLMLFSVCVSERAPDSSHKYGHEKVEDVSSLLEGILIIIAAFLIIVAAAGRLFETSELFKLDLAIGISMFATALNAGLSWLLIKTAKSCGSTALEGDAKHLFSDVISTIGVWLGLFVAELTGWYFLDSVLAFIVAALIIRIGIGLVLKSSNRLMDQSCEEEEKMIIEVLSRHTFNFIDFHNLKTRRSGTHVLAELHLSVDGSLSVKEAHDLTDHLAEELKEEQPNINLTIHIEPPKK</sequence>
<dbReference type="NCBIfam" id="TIGR01297">
    <property type="entry name" value="CDF"/>
    <property type="match status" value="1"/>
</dbReference>
<evidence type="ECO:0000256" key="4">
    <source>
        <dbReference type="ARBA" id="ARBA00022989"/>
    </source>
</evidence>
<feature type="transmembrane region" description="Helical" evidence="6">
    <location>
        <begin position="151"/>
        <end position="170"/>
    </location>
</feature>
<feature type="transmembrane region" description="Helical" evidence="6">
    <location>
        <begin position="176"/>
        <end position="194"/>
    </location>
</feature>